<evidence type="ECO:0000256" key="7">
    <source>
        <dbReference type="ARBA" id="ARBA00035273"/>
    </source>
</evidence>
<reference evidence="9" key="1">
    <citation type="submission" date="2022-07" db="EMBL/GenBank/DDBJ databases">
        <authorList>
            <person name="Trinca V."/>
            <person name="Uliana J.V.C."/>
            <person name="Torres T.T."/>
            <person name="Ward R.J."/>
            <person name="Monesi N."/>
        </authorList>
    </citation>
    <scope>NUCLEOTIDE SEQUENCE</scope>
    <source>
        <strain evidence="9">HSMRA1968</strain>
        <tissue evidence="9">Whole embryos</tissue>
    </source>
</reference>
<dbReference type="PANTHER" id="PTHR15909">
    <property type="entry name" value="39S RIBOSOMAL PROTEIN L35, MITOCHONDRIAL"/>
    <property type="match status" value="1"/>
</dbReference>
<dbReference type="SUPFAM" id="SSF143034">
    <property type="entry name" value="L35p-like"/>
    <property type="match status" value="1"/>
</dbReference>
<dbReference type="Proteomes" id="UP001151699">
    <property type="component" value="Chromosome X"/>
</dbReference>
<proteinExistence type="inferred from homology"/>
<accession>A0A9Q0MWQ6</accession>
<dbReference type="GO" id="GO:0003735">
    <property type="term" value="F:structural constituent of ribosome"/>
    <property type="evidence" value="ECO:0007669"/>
    <property type="project" value="InterPro"/>
</dbReference>
<protein>
    <recommendedName>
        <fullName evidence="7">Large ribosomal subunit protein bL35m</fullName>
    </recommendedName>
    <alternativeName>
        <fullName evidence="8">39S ribosomal protein L35, mitochondrial</fullName>
    </alternativeName>
</protein>
<keyword evidence="3" id="KW-0809">Transit peptide</keyword>
<evidence type="ECO:0000256" key="8">
    <source>
        <dbReference type="ARBA" id="ARBA00035418"/>
    </source>
</evidence>
<dbReference type="GO" id="GO:0005739">
    <property type="term" value="C:mitochondrion"/>
    <property type="evidence" value="ECO:0007669"/>
    <property type="project" value="UniProtKB-SubCell"/>
</dbReference>
<dbReference type="EMBL" id="WJQU01000003">
    <property type="protein sequence ID" value="KAJ6638909.1"/>
    <property type="molecule type" value="Genomic_DNA"/>
</dbReference>
<evidence type="ECO:0000313" key="9">
    <source>
        <dbReference type="EMBL" id="KAJ6638909.1"/>
    </source>
</evidence>
<evidence type="ECO:0000256" key="6">
    <source>
        <dbReference type="ARBA" id="ARBA00023274"/>
    </source>
</evidence>
<dbReference type="Gene3D" id="4.10.410.60">
    <property type="match status" value="1"/>
</dbReference>
<dbReference type="InterPro" id="IPR019338">
    <property type="entry name" value="Ribosomal_bL35m"/>
</dbReference>
<keyword evidence="10" id="KW-1185">Reference proteome</keyword>
<dbReference type="AlphaFoldDB" id="A0A9Q0MWQ6"/>
<dbReference type="Pfam" id="PF01632">
    <property type="entry name" value="Ribosomal_L35p"/>
    <property type="match status" value="1"/>
</dbReference>
<dbReference type="PANTHER" id="PTHR15909:SF0">
    <property type="entry name" value="LARGE RIBOSOMAL SUBUNIT PROTEIN BL35M"/>
    <property type="match status" value="1"/>
</dbReference>
<evidence type="ECO:0000256" key="5">
    <source>
        <dbReference type="ARBA" id="ARBA00023128"/>
    </source>
</evidence>
<keyword evidence="5" id="KW-0496">Mitochondrion</keyword>
<evidence type="ECO:0000256" key="3">
    <source>
        <dbReference type="ARBA" id="ARBA00022946"/>
    </source>
</evidence>
<evidence type="ECO:0000256" key="2">
    <source>
        <dbReference type="ARBA" id="ARBA00006598"/>
    </source>
</evidence>
<dbReference type="InterPro" id="IPR021137">
    <property type="entry name" value="Ribosomal_bL35-like"/>
</dbReference>
<comment type="caution">
    <text evidence="9">The sequence shown here is derived from an EMBL/GenBank/DDBJ whole genome shotgun (WGS) entry which is preliminary data.</text>
</comment>
<dbReference type="InterPro" id="IPR037229">
    <property type="entry name" value="Ribosomal_bL35_sf"/>
</dbReference>
<dbReference type="GO" id="GO:0006412">
    <property type="term" value="P:translation"/>
    <property type="evidence" value="ECO:0007669"/>
    <property type="project" value="InterPro"/>
</dbReference>
<evidence type="ECO:0000313" key="10">
    <source>
        <dbReference type="Proteomes" id="UP001151699"/>
    </source>
</evidence>
<evidence type="ECO:0000256" key="4">
    <source>
        <dbReference type="ARBA" id="ARBA00022980"/>
    </source>
</evidence>
<name>A0A9Q0MWQ6_9DIPT</name>
<dbReference type="GO" id="GO:1990904">
    <property type="term" value="C:ribonucleoprotein complex"/>
    <property type="evidence" value="ECO:0007669"/>
    <property type="project" value="UniProtKB-KW"/>
</dbReference>
<comment type="similarity">
    <text evidence="2">Belongs to the bacterial ribosomal protein bL35 family.</text>
</comment>
<comment type="subcellular location">
    <subcellularLocation>
        <location evidence="1">Mitochondrion</location>
    </subcellularLocation>
</comment>
<evidence type="ECO:0000256" key="1">
    <source>
        <dbReference type="ARBA" id="ARBA00004173"/>
    </source>
</evidence>
<sequence>MLRVACAVACRALNVQCKSLLMKSTPAAISRALPYENLLANNFHTLTSNPFALSTNPAIINISNNLLQHQQVRSVTKFGLSKGKRRTVRAVLKRFKRLDWGGWIRTRCGRHKKLWKKSPPLRNRLKQHVLVSGTQSWLLDKMVTKYWRRPKYYINDPYAPYHKRENYFATYKIPRRY</sequence>
<keyword evidence="4 9" id="KW-0689">Ribosomal protein</keyword>
<organism evidence="9 10">
    <name type="scientific">Pseudolycoriella hygida</name>
    <dbReference type="NCBI Taxonomy" id="35572"/>
    <lineage>
        <taxon>Eukaryota</taxon>
        <taxon>Metazoa</taxon>
        <taxon>Ecdysozoa</taxon>
        <taxon>Arthropoda</taxon>
        <taxon>Hexapoda</taxon>
        <taxon>Insecta</taxon>
        <taxon>Pterygota</taxon>
        <taxon>Neoptera</taxon>
        <taxon>Endopterygota</taxon>
        <taxon>Diptera</taxon>
        <taxon>Nematocera</taxon>
        <taxon>Sciaroidea</taxon>
        <taxon>Sciaridae</taxon>
        <taxon>Pseudolycoriella</taxon>
    </lineage>
</organism>
<dbReference type="GO" id="GO:0005840">
    <property type="term" value="C:ribosome"/>
    <property type="evidence" value="ECO:0007669"/>
    <property type="project" value="UniProtKB-KW"/>
</dbReference>
<dbReference type="OrthoDB" id="5847109at2759"/>
<gene>
    <name evidence="9" type="primary">mRpL35</name>
    <name evidence="9" type="ORF">Bhyg_11647</name>
</gene>
<keyword evidence="6" id="KW-0687">Ribonucleoprotein</keyword>